<feature type="transmembrane region" description="Helical" evidence="11">
    <location>
        <begin position="336"/>
        <end position="355"/>
    </location>
</feature>
<proteinExistence type="inferred from homology"/>
<evidence type="ECO:0000259" key="12">
    <source>
        <dbReference type="PROSITE" id="PS50106"/>
    </source>
</evidence>
<dbReference type="PANTHER" id="PTHR42837">
    <property type="entry name" value="REGULATOR OF SIGMA-E PROTEASE RSEP"/>
    <property type="match status" value="1"/>
</dbReference>
<dbReference type="GO" id="GO:0006508">
    <property type="term" value="P:proteolysis"/>
    <property type="evidence" value="ECO:0007669"/>
    <property type="project" value="UniProtKB-KW"/>
</dbReference>
<evidence type="ECO:0000256" key="2">
    <source>
        <dbReference type="ARBA" id="ARBA00004141"/>
    </source>
</evidence>
<reference evidence="13 14" key="1">
    <citation type="submission" date="2016-09" db="EMBL/GenBank/DDBJ databases">
        <title>Draft genome sequence for the type strain of Desulfuribacillus alkaliarsenatis AHT28, an obligately anaerobic, sulfidogenic bacterium isolated from Russian soda lake sediments.</title>
        <authorList>
            <person name="Abin C.A."/>
            <person name="Hollibaugh J.T."/>
        </authorList>
    </citation>
    <scope>NUCLEOTIDE SEQUENCE [LARGE SCALE GENOMIC DNA]</scope>
    <source>
        <strain evidence="13 14">AHT28</strain>
    </source>
</reference>
<accession>A0A1E5G6A1</accession>
<organism evidence="13 14">
    <name type="scientific">Desulfuribacillus alkaliarsenatis</name>
    <dbReference type="NCBI Taxonomy" id="766136"/>
    <lineage>
        <taxon>Bacteria</taxon>
        <taxon>Bacillati</taxon>
        <taxon>Bacillota</taxon>
        <taxon>Desulfuribacillia</taxon>
        <taxon>Desulfuribacillales</taxon>
        <taxon>Desulfuribacillaceae</taxon>
        <taxon>Desulfuribacillus</taxon>
    </lineage>
</organism>
<feature type="transmembrane region" description="Helical" evidence="11">
    <location>
        <begin position="382"/>
        <end position="401"/>
    </location>
</feature>
<dbReference type="SUPFAM" id="SSF50156">
    <property type="entry name" value="PDZ domain-like"/>
    <property type="match status" value="1"/>
</dbReference>
<dbReference type="SMART" id="SM00228">
    <property type="entry name" value="PDZ"/>
    <property type="match status" value="1"/>
</dbReference>
<dbReference type="InterPro" id="IPR008915">
    <property type="entry name" value="Peptidase_M50"/>
</dbReference>
<keyword evidence="11" id="KW-0479">Metal-binding</keyword>
<keyword evidence="7 11" id="KW-0862">Zinc</keyword>
<evidence type="ECO:0000256" key="10">
    <source>
        <dbReference type="ARBA" id="ARBA00023136"/>
    </source>
</evidence>
<sequence length="409" mass="44802">MQTAIAAIIVFGVLVFIHELGHYLVAKRVGILVREFAIGFGPKVISFKRGETLYTIRALPLGGFVRMAGEDPESYEMKNGIRVGLQLDNEHKVTKIDLKPHSKYDVIGKIESFDIEKDMYIRIEQEQRSVTYKVDDSAMIVKGNDEMQIAPHDRKFNGKTVGQRAATIFAGPLMNFVLAGLLFAIVIAMMGVPSNASIIGDVVPDNPAAEAGILPGDQIVAVDGKPVTTWSQLVTEVRERPNQTINVEVVRGTESITLSLTTAEQAGAGWIGIQQMTEEAGFMSLVYGFRQMYDLTILLFTHLGEMFTGQVEADVAGPVGIIQIIGIQANEGIIQLIYLAAFLSLNLGIINLFPIPALDGGRLVFLGIEALRGKPLDPNKEGFIHFIGFALLMLLIIVVTYRDVVRIFS</sequence>
<dbReference type="Pfam" id="PF02163">
    <property type="entry name" value="Peptidase_M50"/>
    <property type="match status" value="1"/>
</dbReference>
<keyword evidence="6 11" id="KW-0378">Hydrolase</keyword>
<dbReference type="EC" id="3.4.24.-" evidence="11"/>
<comment type="subcellular location">
    <subcellularLocation>
        <location evidence="2">Membrane</location>
        <topology evidence="2">Multi-pass membrane protein</topology>
    </subcellularLocation>
</comment>
<keyword evidence="10 11" id="KW-0472">Membrane</keyword>
<evidence type="ECO:0000256" key="8">
    <source>
        <dbReference type="ARBA" id="ARBA00022989"/>
    </source>
</evidence>
<feature type="domain" description="PDZ" evidence="12">
    <location>
        <begin position="190"/>
        <end position="227"/>
    </location>
</feature>
<protein>
    <recommendedName>
        <fullName evidence="11">Zinc metalloprotease</fullName>
        <ecNumber evidence="11">3.4.24.-</ecNumber>
    </recommendedName>
</protein>
<dbReference type="InterPro" id="IPR004387">
    <property type="entry name" value="Pept_M50_Zn"/>
</dbReference>
<evidence type="ECO:0000256" key="6">
    <source>
        <dbReference type="ARBA" id="ARBA00022801"/>
    </source>
</evidence>
<dbReference type="GO" id="GO:0004222">
    <property type="term" value="F:metalloendopeptidase activity"/>
    <property type="evidence" value="ECO:0007669"/>
    <property type="project" value="InterPro"/>
</dbReference>
<dbReference type="PROSITE" id="PS50106">
    <property type="entry name" value="PDZ"/>
    <property type="match status" value="1"/>
</dbReference>
<dbReference type="EMBL" id="MIJE01000001">
    <property type="protein sequence ID" value="OEF98639.1"/>
    <property type="molecule type" value="Genomic_DNA"/>
</dbReference>
<dbReference type="AlphaFoldDB" id="A0A1E5G6A1"/>
<evidence type="ECO:0000256" key="4">
    <source>
        <dbReference type="ARBA" id="ARBA00022670"/>
    </source>
</evidence>
<dbReference type="PANTHER" id="PTHR42837:SF2">
    <property type="entry name" value="MEMBRANE METALLOPROTEASE ARASP2, CHLOROPLASTIC-RELATED"/>
    <property type="match status" value="1"/>
</dbReference>
<evidence type="ECO:0000256" key="1">
    <source>
        <dbReference type="ARBA" id="ARBA00001947"/>
    </source>
</evidence>
<dbReference type="Gene3D" id="2.30.42.10">
    <property type="match status" value="1"/>
</dbReference>
<dbReference type="OrthoDB" id="9782003at2"/>
<feature type="transmembrane region" description="Helical" evidence="11">
    <location>
        <begin position="173"/>
        <end position="192"/>
    </location>
</feature>
<keyword evidence="5 11" id="KW-0812">Transmembrane</keyword>
<comment type="cofactor">
    <cofactor evidence="1 11">
        <name>Zn(2+)</name>
        <dbReference type="ChEBI" id="CHEBI:29105"/>
    </cofactor>
</comment>
<evidence type="ECO:0000256" key="11">
    <source>
        <dbReference type="RuleBase" id="RU362031"/>
    </source>
</evidence>
<dbReference type="Proteomes" id="UP000094296">
    <property type="component" value="Unassembled WGS sequence"/>
</dbReference>
<evidence type="ECO:0000256" key="5">
    <source>
        <dbReference type="ARBA" id="ARBA00022692"/>
    </source>
</evidence>
<comment type="similarity">
    <text evidence="3 11">Belongs to the peptidase M50B family.</text>
</comment>
<evidence type="ECO:0000256" key="9">
    <source>
        <dbReference type="ARBA" id="ARBA00023049"/>
    </source>
</evidence>
<keyword evidence="8 11" id="KW-1133">Transmembrane helix</keyword>
<gene>
    <name evidence="13" type="ORF">BHF68_02960</name>
</gene>
<evidence type="ECO:0000256" key="7">
    <source>
        <dbReference type="ARBA" id="ARBA00022833"/>
    </source>
</evidence>
<comment type="caution">
    <text evidence="13">The sequence shown here is derived from an EMBL/GenBank/DDBJ whole genome shotgun (WGS) entry which is preliminary data.</text>
</comment>
<evidence type="ECO:0000313" key="14">
    <source>
        <dbReference type="Proteomes" id="UP000094296"/>
    </source>
</evidence>
<keyword evidence="4 13" id="KW-0645">Protease</keyword>
<dbReference type="InterPro" id="IPR001478">
    <property type="entry name" value="PDZ"/>
</dbReference>
<evidence type="ECO:0000313" key="13">
    <source>
        <dbReference type="EMBL" id="OEF98639.1"/>
    </source>
</evidence>
<dbReference type="RefSeq" id="WP_069642131.1">
    <property type="nucleotide sequence ID" value="NZ_MIJE01000001.1"/>
</dbReference>
<dbReference type="Pfam" id="PF17820">
    <property type="entry name" value="PDZ_6"/>
    <property type="match status" value="1"/>
</dbReference>
<keyword evidence="14" id="KW-1185">Reference proteome</keyword>
<dbReference type="GO" id="GO:0016020">
    <property type="term" value="C:membrane"/>
    <property type="evidence" value="ECO:0007669"/>
    <property type="project" value="UniProtKB-SubCell"/>
</dbReference>
<dbReference type="InterPro" id="IPR041489">
    <property type="entry name" value="PDZ_6"/>
</dbReference>
<keyword evidence="9 11" id="KW-0482">Metalloprotease</keyword>
<name>A0A1E5G6A1_9FIRM</name>
<dbReference type="NCBIfam" id="TIGR00054">
    <property type="entry name" value="RIP metalloprotease RseP"/>
    <property type="match status" value="1"/>
</dbReference>
<evidence type="ECO:0000256" key="3">
    <source>
        <dbReference type="ARBA" id="ARBA00007931"/>
    </source>
</evidence>
<dbReference type="GO" id="GO:0046872">
    <property type="term" value="F:metal ion binding"/>
    <property type="evidence" value="ECO:0007669"/>
    <property type="project" value="UniProtKB-KW"/>
</dbReference>
<dbReference type="CDD" id="cd06163">
    <property type="entry name" value="S2P-M50_PDZ_RseP-like"/>
    <property type="match status" value="1"/>
</dbReference>
<dbReference type="InterPro" id="IPR036034">
    <property type="entry name" value="PDZ_sf"/>
</dbReference>
<dbReference type="STRING" id="766136.BHF68_02960"/>
<dbReference type="CDD" id="cd23081">
    <property type="entry name" value="cpPDZ_EcRseP-like"/>
    <property type="match status" value="1"/>
</dbReference>